<dbReference type="GO" id="GO:0006270">
    <property type="term" value="P:DNA replication initiation"/>
    <property type="evidence" value="ECO:0007669"/>
    <property type="project" value="UniProtKB-UniRule"/>
</dbReference>
<evidence type="ECO:0000259" key="13">
    <source>
        <dbReference type="SMART" id="SM00760"/>
    </source>
</evidence>
<dbReference type="InterPro" id="IPR020591">
    <property type="entry name" value="Chromosome_initiator_DnaA-like"/>
</dbReference>
<dbReference type="InterPro" id="IPR001957">
    <property type="entry name" value="Chromosome_initiator_DnaA"/>
</dbReference>
<dbReference type="SMART" id="SM00760">
    <property type="entry name" value="Bac_DnaA_C"/>
    <property type="match status" value="1"/>
</dbReference>
<proteinExistence type="inferred from homology"/>
<accession>A0A9D9DU39</accession>
<evidence type="ECO:0000256" key="10">
    <source>
        <dbReference type="RuleBase" id="RU000577"/>
    </source>
</evidence>
<reference evidence="14" key="2">
    <citation type="journal article" date="2021" name="PeerJ">
        <title>Extensive microbial diversity within the chicken gut microbiome revealed by metagenomics and culture.</title>
        <authorList>
            <person name="Gilroy R."/>
            <person name="Ravi A."/>
            <person name="Getino M."/>
            <person name="Pursley I."/>
            <person name="Horton D.L."/>
            <person name="Alikhan N.F."/>
            <person name="Baker D."/>
            <person name="Gharbi K."/>
            <person name="Hall N."/>
            <person name="Watson M."/>
            <person name="Adriaenssens E.M."/>
            <person name="Foster-Nyarko E."/>
            <person name="Jarju S."/>
            <person name="Secka A."/>
            <person name="Antonio M."/>
            <person name="Oren A."/>
            <person name="Chaudhuri R.R."/>
            <person name="La Ragione R."/>
            <person name="Hildebrand F."/>
            <person name="Pallen M.J."/>
        </authorList>
    </citation>
    <scope>NUCLEOTIDE SEQUENCE</scope>
    <source>
        <strain evidence="14">2889</strain>
    </source>
</reference>
<dbReference type="GO" id="GO:0008289">
    <property type="term" value="F:lipid binding"/>
    <property type="evidence" value="ECO:0007669"/>
    <property type="project" value="UniProtKB-KW"/>
</dbReference>
<protein>
    <recommendedName>
        <fullName evidence="8 9">Chromosomal replication initiator protein DnaA</fullName>
    </recommendedName>
</protein>
<reference evidence="14" key="1">
    <citation type="submission" date="2020-10" db="EMBL/GenBank/DDBJ databases">
        <authorList>
            <person name="Gilroy R."/>
        </authorList>
    </citation>
    <scope>NUCLEOTIDE SEQUENCE</scope>
    <source>
        <strain evidence="14">2889</strain>
    </source>
</reference>
<keyword evidence="3 8" id="KW-0235">DNA replication</keyword>
<comment type="subunit">
    <text evidence="8">Oligomerizes as a right-handed, spiral filament on DNA at oriC.</text>
</comment>
<dbReference type="InterPro" id="IPR003593">
    <property type="entry name" value="AAA+_ATPase"/>
</dbReference>
<evidence type="ECO:0000256" key="11">
    <source>
        <dbReference type="RuleBase" id="RU004227"/>
    </source>
</evidence>
<sequence>MEQNYIAVWEECLKIFRDNLGESANYRTWFEPIRPVGLQDKTLTIQVPSPFFFEWLEENYVSLLRSTIHRVLGPEGRLKYSVVVDNTNPYAIPAESSYKRETRNQPTAMPVPPKDHLPNPFVIPGLEKIKINSQLNENYSFDNFVEGDCNRLARAAGYAIAEKPGKTAFNPLFVHGATGLGKTHLLNAIGLQSKLNNPDLTVLYVSAELFTQQFMDACRNKTTNDFTHFYQVIDVLLIDDIHKLSGKPATQDAFFQIFNQLHQSGKQLVISSDKPPVELQGIEQRLLSRFKWGLAADLQVPDVETRIAILKRKIQANGVEMPKDVIEYIAYSISTNVREMEGVLNSLLAQSILNKKTITMELAKQMIDQIVHNSVKEISIDYIQKIVCDYFDLPVDKLNSNRKFRPIVTARQLAMYFARKYTKASLAAIGSQCGKRDHSTVLHACKTVRNMLDTDKSFRAMVDELDKKIKN</sequence>
<comment type="domain">
    <text evidence="8">Domain I is involved in oligomerization and binding regulators, domain II is flexibile and of varying length in different bacteria, domain III forms the AAA+ region, while domain IV binds dsDNA.</text>
</comment>
<comment type="subcellular location">
    <subcellularLocation>
        <location evidence="8">Cytoplasm</location>
    </subcellularLocation>
</comment>
<dbReference type="InterPro" id="IPR027417">
    <property type="entry name" value="P-loop_NTPase"/>
</dbReference>
<dbReference type="Pfam" id="PF11638">
    <property type="entry name" value="DnaA_N"/>
    <property type="match status" value="1"/>
</dbReference>
<dbReference type="Proteomes" id="UP000823612">
    <property type="component" value="Unassembled WGS sequence"/>
</dbReference>
<feature type="binding site" evidence="8">
    <location>
        <position position="182"/>
    </location>
    <ligand>
        <name>ATP</name>
        <dbReference type="ChEBI" id="CHEBI:30616"/>
    </ligand>
</feature>
<dbReference type="Pfam" id="PF08299">
    <property type="entry name" value="Bac_DnaA_C"/>
    <property type="match status" value="1"/>
</dbReference>
<dbReference type="Gene3D" id="1.10.8.60">
    <property type="match status" value="1"/>
</dbReference>
<feature type="region of interest" description="Domain IV, binds dsDNA" evidence="8">
    <location>
        <begin position="352"/>
        <end position="471"/>
    </location>
</feature>
<keyword evidence="4 8" id="KW-0547">Nucleotide-binding</keyword>
<dbReference type="CDD" id="cd00009">
    <property type="entry name" value="AAA"/>
    <property type="match status" value="1"/>
</dbReference>
<dbReference type="HAMAP" id="MF_00377">
    <property type="entry name" value="DnaA_bact"/>
    <property type="match status" value="1"/>
</dbReference>
<evidence type="ECO:0000259" key="12">
    <source>
        <dbReference type="SMART" id="SM00382"/>
    </source>
</evidence>
<dbReference type="GO" id="GO:0005737">
    <property type="term" value="C:cytoplasm"/>
    <property type="evidence" value="ECO:0007669"/>
    <property type="project" value="UniProtKB-SubCell"/>
</dbReference>
<organism evidence="14 15">
    <name type="scientific">Candidatus Pullibacteroides excrementavium</name>
    <dbReference type="NCBI Taxonomy" id="2840905"/>
    <lineage>
        <taxon>Bacteria</taxon>
        <taxon>Pseudomonadati</taxon>
        <taxon>Bacteroidota</taxon>
        <taxon>Bacteroidia</taxon>
        <taxon>Bacteroidales</taxon>
        <taxon>Candidatus Pullibacteroides</taxon>
    </lineage>
</organism>
<dbReference type="Gene3D" id="1.10.1750.10">
    <property type="match status" value="1"/>
</dbReference>
<comment type="similarity">
    <text evidence="1 8 11">Belongs to the DnaA family.</text>
</comment>
<keyword evidence="5 8" id="KW-0067">ATP-binding</keyword>
<dbReference type="GO" id="GO:0003688">
    <property type="term" value="F:DNA replication origin binding"/>
    <property type="evidence" value="ECO:0007669"/>
    <property type="project" value="UniProtKB-UniRule"/>
</dbReference>
<evidence type="ECO:0000256" key="6">
    <source>
        <dbReference type="ARBA" id="ARBA00023121"/>
    </source>
</evidence>
<dbReference type="GO" id="GO:0005886">
    <property type="term" value="C:plasma membrane"/>
    <property type="evidence" value="ECO:0007669"/>
    <property type="project" value="TreeGrafter"/>
</dbReference>
<dbReference type="InterPro" id="IPR038454">
    <property type="entry name" value="DnaA_N_sf"/>
</dbReference>
<feature type="binding site" evidence="8">
    <location>
        <position position="179"/>
    </location>
    <ligand>
        <name>ATP</name>
        <dbReference type="ChEBI" id="CHEBI:30616"/>
    </ligand>
</feature>
<dbReference type="Pfam" id="PF00308">
    <property type="entry name" value="Bac_DnaA"/>
    <property type="match status" value="1"/>
</dbReference>
<dbReference type="NCBIfam" id="TIGR00362">
    <property type="entry name" value="DnaA"/>
    <property type="match status" value="1"/>
</dbReference>
<dbReference type="InterPro" id="IPR010921">
    <property type="entry name" value="Trp_repressor/repl_initiator"/>
</dbReference>
<dbReference type="FunFam" id="3.40.50.300:FF:000668">
    <property type="entry name" value="Chromosomal replication initiator protein DnaA"/>
    <property type="match status" value="1"/>
</dbReference>
<keyword evidence="6 8" id="KW-0446">Lipid-binding</keyword>
<feature type="domain" description="Chromosomal replication initiator DnaA C-terminal" evidence="13">
    <location>
        <begin position="379"/>
        <end position="448"/>
    </location>
</feature>
<dbReference type="CDD" id="cd06571">
    <property type="entry name" value="Bac_DnaA_C"/>
    <property type="match status" value="1"/>
</dbReference>
<dbReference type="SUPFAM" id="SSF48295">
    <property type="entry name" value="TrpR-like"/>
    <property type="match status" value="1"/>
</dbReference>
<name>A0A9D9DU39_9BACT</name>
<dbReference type="EMBL" id="JADIMZ010000162">
    <property type="protein sequence ID" value="MBO8433661.1"/>
    <property type="molecule type" value="Genomic_DNA"/>
</dbReference>
<feature type="binding site" evidence="8">
    <location>
        <position position="183"/>
    </location>
    <ligand>
        <name>ATP</name>
        <dbReference type="ChEBI" id="CHEBI:30616"/>
    </ligand>
</feature>
<dbReference type="Gene3D" id="3.40.50.300">
    <property type="entry name" value="P-loop containing nucleotide triphosphate hydrolases"/>
    <property type="match status" value="1"/>
</dbReference>
<dbReference type="PANTHER" id="PTHR30050:SF2">
    <property type="entry name" value="CHROMOSOMAL REPLICATION INITIATOR PROTEIN DNAA"/>
    <property type="match status" value="1"/>
</dbReference>
<evidence type="ECO:0000256" key="8">
    <source>
        <dbReference type="HAMAP-Rule" id="MF_00377"/>
    </source>
</evidence>
<gene>
    <name evidence="8 14" type="primary">dnaA</name>
    <name evidence="14" type="ORF">IAB08_10285</name>
</gene>
<dbReference type="InterPro" id="IPR024633">
    <property type="entry name" value="DnaA_N_dom"/>
</dbReference>
<comment type="function">
    <text evidence="8 10">Plays an essential role in the initiation and regulation of chromosomal replication. ATP-DnaA binds to the origin of replication (oriC) to initiate formation of the DNA replication initiation complex once per cell cycle. Binds the DnaA box (a 9 base pair repeat at the origin) and separates the double-stranded (ds)DNA. Forms a right-handed helical filament on oriC DNA; dsDNA binds to the exterior of the filament while single-stranded (ss)DNA is stabiized in the filament's interior. The ATP-DnaA-oriC complex binds and stabilizes one strand of the AT-rich DNA unwinding element (DUE), permitting loading of DNA polymerase. After initiation quickly degrades to an ADP-DnaA complex that is not apt for DNA replication. Binds acidic phospholipids.</text>
</comment>
<feature type="domain" description="AAA+ ATPase" evidence="12">
    <location>
        <begin position="168"/>
        <end position="298"/>
    </location>
</feature>
<keyword evidence="2 8" id="KW-0963">Cytoplasm</keyword>
<evidence type="ECO:0000256" key="3">
    <source>
        <dbReference type="ARBA" id="ARBA00022705"/>
    </source>
</evidence>
<dbReference type="GO" id="GO:0006275">
    <property type="term" value="P:regulation of DNA replication"/>
    <property type="evidence" value="ECO:0007669"/>
    <property type="project" value="UniProtKB-UniRule"/>
</dbReference>
<evidence type="ECO:0000313" key="14">
    <source>
        <dbReference type="EMBL" id="MBO8433661.1"/>
    </source>
</evidence>
<dbReference type="SUPFAM" id="SSF52540">
    <property type="entry name" value="P-loop containing nucleoside triphosphate hydrolases"/>
    <property type="match status" value="1"/>
</dbReference>
<comment type="caution">
    <text evidence="14">The sequence shown here is derived from an EMBL/GenBank/DDBJ whole genome shotgun (WGS) entry which is preliminary data.</text>
</comment>
<evidence type="ECO:0000256" key="9">
    <source>
        <dbReference type="NCBIfam" id="TIGR00362"/>
    </source>
</evidence>
<feature type="binding site" evidence="8">
    <location>
        <position position="181"/>
    </location>
    <ligand>
        <name>ATP</name>
        <dbReference type="ChEBI" id="CHEBI:30616"/>
    </ligand>
</feature>
<keyword evidence="7 8" id="KW-0238">DNA-binding</keyword>
<evidence type="ECO:0000256" key="4">
    <source>
        <dbReference type="ARBA" id="ARBA00022741"/>
    </source>
</evidence>
<dbReference type="GO" id="GO:0005524">
    <property type="term" value="F:ATP binding"/>
    <property type="evidence" value="ECO:0007669"/>
    <property type="project" value="UniProtKB-UniRule"/>
</dbReference>
<feature type="region of interest" description="Domain I, interacts with DnaA modulators" evidence="8">
    <location>
        <begin position="1"/>
        <end position="87"/>
    </location>
</feature>
<evidence type="ECO:0000256" key="5">
    <source>
        <dbReference type="ARBA" id="ARBA00022840"/>
    </source>
</evidence>
<evidence type="ECO:0000256" key="1">
    <source>
        <dbReference type="ARBA" id="ARBA00006583"/>
    </source>
</evidence>
<evidence type="ECO:0000313" key="15">
    <source>
        <dbReference type="Proteomes" id="UP000823612"/>
    </source>
</evidence>
<dbReference type="InterPro" id="IPR013317">
    <property type="entry name" value="DnaA_dom"/>
</dbReference>
<dbReference type="PRINTS" id="PR00051">
    <property type="entry name" value="DNAA"/>
</dbReference>
<evidence type="ECO:0000256" key="2">
    <source>
        <dbReference type="ARBA" id="ARBA00022490"/>
    </source>
</evidence>
<evidence type="ECO:0000256" key="7">
    <source>
        <dbReference type="ARBA" id="ARBA00023125"/>
    </source>
</evidence>
<dbReference type="SMART" id="SM00382">
    <property type="entry name" value="AAA"/>
    <property type="match status" value="1"/>
</dbReference>
<dbReference type="Gene3D" id="3.30.300.180">
    <property type="match status" value="1"/>
</dbReference>
<dbReference type="InterPro" id="IPR013159">
    <property type="entry name" value="DnaA_C"/>
</dbReference>
<dbReference type="AlphaFoldDB" id="A0A9D9DU39"/>
<comment type="caution">
    <text evidence="8">Lacks conserved residue(s) required for the propagation of feature annotation.</text>
</comment>
<dbReference type="PANTHER" id="PTHR30050">
    <property type="entry name" value="CHROMOSOMAL REPLICATION INITIATOR PROTEIN DNAA"/>
    <property type="match status" value="1"/>
</dbReference>